<dbReference type="SUPFAM" id="SSF52833">
    <property type="entry name" value="Thioredoxin-like"/>
    <property type="match status" value="1"/>
</dbReference>
<dbReference type="InterPro" id="IPR036249">
    <property type="entry name" value="Thioredoxin-like_sf"/>
</dbReference>
<proteinExistence type="predicted"/>
<protein>
    <submittedName>
        <fullName evidence="7">TlpA family protein disulfide reductase</fullName>
    </submittedName>
</protein>
<dbReference type="InterPro" id="IPR050553">
    <property type="entry name" value="Thioredoxin_ResA/DsbE_sf"/>
</dbReference>
<evidence type="ECO:0000256" key="2">
    <source>
        <dbReference type="ARBA" id="ARBA00022748"/>
    </source>
</evidence>
<name>A0ABW4ZH26_9SPHI</name>
<keyword evidence="5" id="KW-1133">Transmembrane helix</keyword>
<dbReference type="Gene3D" id="3.40.30.10">
    <property type="entry name" value="Glutaredoxin"/>
    <property type="match status" value="1"/>
</dbReference>
<dbReference type="PANTHER" id="PTHR42852:SF6">
    <property type="entry name" value="THIOL:DISULFIDE INTERCHANGE PROTEIN DSBE"/>
    <property type="match status" value="1"/>
</dbReference>
<keyword evidence="8" id="KW-1185">Reference proteome</keyword>
<gene>
    <name evidence="7" type="ORF">ACFSJU_02995</name>
</gene>
<evidence type="ECO:0000256" key="1">
    <source>
        <dbReference type="ARBA" id="ARBA00004196"/>
    </source>
</evidence>
<keyword evidence="5" id="KW-0812">Transmembrane</keyword>
<organism evidence="7 8">
    <name type="scientific">Paradesertivirga mongoliensis</name>
    <dbReference type="NCBI Taxonomy" id="2100740"/>
    <lineage>
        <taxon>Bacteria</taxon>
        <taxon>Pseudomonadati</taxon>
        <taxon>Bacteroidota</taxon>
        <taxon>Sphingobacteriia</taxon>
        <taxon>Sphingobacteriales</taxon>
        <taxon>Sphingobacteriaceae</taxon>
        <taxon>Paradesertivirga</taxon>
    </lineage>
</organism>
<dbReference type="PROSITE" id="PS51257">
    <property type="entry name" value="PROKAR_LIPOPROTEIN"/>
    <property type="match status" value="1"/>
</dbReference>
<dbReference type="PANTHER" id="PTHR42852">
    <property type="entry name" value="THIOL:DISULFIDE INTERCHANGE PROTEIN DSBE"/>
    <property type="match status" value="1"/>
</dbReference>
<feature type="transmembrane region" description="Helical" evidence="5">
    <location>
        <begin position="14"/>
        <end position="32"/>
    </location>
</feature>
<evidence type="ECO:0000313" key="7">
    <source>
        <dbReference type="EMBL" id="MFD2161340.1"/>
    </source>
</evidence>
<evidence type="ECO:0000259" key="6">
    <source>
        <dbReference type="PROSITE" id="PS51352"/>
    </source>
</evidence>
<evidence type="ECO:0000256" key="4">
    <source>
        <dbReference type="ARBA" id="ARBA00023284"/>
    </source>
</evidence>
<evidence type="ECO:0000256" key="5">
    <source>
        <dbReference type="SAM" id="Phobius"/>
    </source>
</evidence>
<comment type="caution">
    <text evidence="7">The sequence shown here is derived from an EMBL/GenBank/DDBJ whole genome shotgun (WGS) entry which is preliminary data.</text>
</comment>
<feature type="domain" description="Thioredoxin" evidence="6">
    <location>
        <begin position="210"/>
        <end position="353"/>
    </location>
</feature>
<keyword evidence="2" id="KW-0201">Cytochrome c-type biogenesis</keyword>
<evidence type="ECO:0000313" key="8">
    <source>
        <dbReference type="Proteomes" id="UP001597387"/>
    </source>
</evidence>
<comment type="subcellular location">
    <subcellularLocation>
        <location evidence="1">Cell envelope</location>
    </subcellularLocation>
</comment>
<dbReference type="Proteomes" id="UP001597387">
    <property type="component" value="Unassembled WGS sequence"/>
</dbReference>
<keyword evidence="3" id="KW-1015">Disulfide bond</keyword>
<accession>A0ABW4ZH26</accession>
<dbReference type="Pfam" id="PF13905">
    <property type="entry name" value="Thioredoxin_8"/>
    <property type="match status" value="1"/>
</dbReference>
<dbReference type="PROSITE" id="PS51352">
    <property type="entry name" value="THIOREDOXIN_2"/>
    <property type="match status" value="1"/>
</dbReference>
<reference evidence="8" key="1">
    <citation type="journal article" date="2019" name="Int. J. Syst. Evol. Microbiol.">
        <title>The Global Catalogue of Microorganisms (GCM) 10K type strain sequencing project: providing services to taxonomists for standard genome sequencing and annotation.</title>
        <authorList>
            <consortium name="The Broad Institute Genomics Platform"/>
            <consortium name="The Broad Institute Genome Sequencing Center for Infectious Disease"/>
            <person name="Wu L."/>
            <person name="Ma J."/>
        </authorList>
    </citation>
    <scope>NUCLEOTIDE SEQUENCE [LARGE SCALE GENOMIC DNA]</scope>
    <source>
        <strain evidence="8">KCTC 42217</strain>
    </source>
</reference>
<dbReference type="InterPro" id="IPR013766">
    <property type="entry name" value="Thioredoxin_domain"/>
</dbReference>
<keyword evidence="5" id="KW-0472">Membrane</keyword>
<evidence type="ECO:0000256" key="3">
    <source>
        <dbReference type="ARBA" id="ARBA00023157"/>
    </source>
</evidence>
<dbReference type="InterPro" id="IPR012336">
    <property type="entry name" value="Thioredoxin-like_fold"/>
</dbReference>
<dbReference type="EMBL" id="JBHUHZ010000001">
    <property type="protein sequence ID" value="MFD2161340.1"/>
    <property type="molecule type" value="Genomic_DNA"/>
</dbReference>
<dbReference type="CDD" id="cd02966">
    <property type="entry name" value="TlpA_like_family"/>
    <property type="match status" value="1"/>
</dbReference>
<keyword evidence="4" id="KW-0676">Redox-active center</keyword>
<sequence>MTIQKLNTKLENPFILKTIIPYAWAIFILSLLTGCHQKETTINGRVKGIKNAVIEISGHGKLWDANIVDEKFQISAIPDRAEFFKLKILFSGGKNKTVEYPIYLAEGEYNFVLDSASIQRYPLVKTQVKFQNELSYFYLSDLPDLSNLENFVRKHSKSPVSGYLLNQVSEKDMRENPGYYDKLFRLLDPEVTETAYSENAKNKIEGYTRIRPGAPMPKIEGRMPDGKPFNRNLLKGKLTLLTFWASWNNPSLNDIPHLKFLYDKNHTNGFEILGIAIDKKEERWKKAIAANGLSWLHVADFKGAYSKNFENFYTNKLPCYIIIGPDLKIVDFDVPVESVNIYINDFLKQASIE</sequence>
<dbReference type="RefSeq" id="WP_255899574.1">
    <property type="nucleotide sequence ID" value="NZ_JAFMZO010000001.1"/>
</dbReference>